<dbReference type="EMBL" id="CALNXK010000069">
    <property type="protein sequence ID" value="CAH3142477.1"/>
    <property type="molecule type" value="Genomic_DNA"/>
</dbReference>
<accession>A0ABN8PEV3</accession>
<comment type="caution">
    <text evidence="2">The sequence shown here is derived from an EMBL/GenBank/DDBJ whole genome shotgun (WGS) entry which is preliminary data.</text>
</comment>
<feature type="compositionally biased region" description="Basic and acidic residues" evidence="1">
    <location>
        <begin position="139"/>
        <end position="151"/>
    </location>
</feature>
<feature type="region of interest" description="Disordered" evidence="1">
    <location>
        <begin position="139"/>
        <end position="174"/>
    </location>
</feature>
<dbReference type="Proteomes" id="UP001159405">
    <property type="component" value="Unassembled WGS sequence"/>
</dbReference>
<gene>
    <name evidence="2" type="ORF">PLOB_00042381</name>
</gene>
<evidence type="ECO:0000313" key="3">
    <source>
        <dbReference type="Proteomes" id="UP001159405"/>
    </source>
</evidence>
<reference evidence="2 3" key="1">
    <citation type="submission" date="2022-05" db="EMBL/GenBank/DDBJ databases">
        <authorList>
            <consortium name="Genoscope - CEA"/>
            <person name="William W."/>
        </authorList>
    </citation>
    <scope>NUCLEOTIDE SEQUENCE [LARGE SCALE GENOMIC DNA]</scope>
</reference>
<protein>
    <submittedName>
        <fullName evidence="2">Uncharacterized protein</fullName>
    </submittedName>
</protein>
<evidence type="ECO:0000256" key="1">
    <source>
        <dbReference type="SAM" id="MobiDB-lite"/>
    </source>
</evidence>
<organism evidence="2 3">
    <name type="scientific">Porites lobata</name>
    <dbReference type="NCBI Taxonomy" id="104759"/>
    <lineage>
        <taxon>Eukaryota</taxon>
        <taxon>Metazoa</taxon>
        <taxon>Cnidaria</taxon>
        <taxon>Anthozoa</taxon>
        <taxon>Hexacorallia</taxon>
        <taxon>Scleractinia</taxon>
        <taxon>Fungiina</taxon>
        <taxon>Poritidae</taxon>
        <taxon>Porites</taxon>
    </lineage>
</organism>
<feature type="region of interest" description="Disordered" evidence="1">
    <location>
        <begin position="1"/>
        <end position="24"/>
    </location>
</feature>
<evidence type="ECO:0000313" key="2">
    <source>
        <dbReference type="EMBL" id="CAH3142477.1"/>
    </source>
</evidence>
<proteinExistence type="predicted"/>
<keyword evidence="3" id="KW-1185">Reference proteome</keyword>
<sequence length="385" mass="43072">MPTPGDAAEENMGTPRSLDRDESPMVNEVFSMFKTYLESKLDEKTKQLESKSKLDKQVTQMKFKGNQKQFELNAQIDSVFDRIRSVNDSKNKQVDDLVDEGKELIRKRQKLIRIADKSADGWKVVDEYVSDELASGSEDEKRLKKAKEAASRKRRQPTQGRRGPDKKFKGTSTSTDQQLFRGELARILIFFLRSLSFCLIFFGAVEMLTWTAQGALNVTSSATGQENALPPGIAHEVLIAEPRSPQDTHTAPTDPVTEPALNLVQTSNVFDEEVADIAQVHCDSELFEFELSTSRPCVNVKGNLRRNFEFWKHIGAPSFILNVIERGYLLPFVSFPEPAVLKNNRSSLSHAEFVEEAIQDLVESGRGGNQCTAPGGQPLVRICSS</sequence>
<name>A0ABN8PEV3_9CNID</name>